<protein>
    <recommendedName>
        <fullName evidence="2">Organic solvent tolerance-like N-terminal domain-containing protein</fullName>
    </recommendedName>
</protein>
<evidence type="ECO:0000259" key="2">
    <source>
        <dbReference type="Pfam" id="PF03968"/>
    </source>
</evidence>
<sequence length="175" mass="18511">MTGLALALVLALAAPAAQAAPAARRPEKAAPGAAAPPPTQVQAAAADYLYRERRTILTGKPLVTFTREDATLVCRRAVADNDAQGDIQHAVCEGDVKLTRGDRVVTCNRATFEAAEGTIVCRGDPILRDGATVMHCEEVTYDLDRDRVYARQVKGTVVQKPGQGLPVHGKAAKSP</sequence>
<evidence type="ECO:0000256" key="1">
    <source>
        <dbReference type="SAM" id="SignalP"/>
    </source>
</evidence>
<organism evidence="3 4">
    <name type="scientific">Anaeromyxobacter diazotrophicus</name>
    <dbReference type="NCBI Taxonomy" id="2590199"/>
    <lineage>
        <taxon>Bacteria</taxon>
        <taxon>Pseudomonadati</taxon>
        <taxon>Myxococcota</taxon>
        <taxon>Myxococcia</taxon>
        <taxon>Myxococcales</taxon>
        <taxon>Cystobacterineae</taxon>
        <taxon>Anaeromyxobacteraceae</taxon>
        <taxon>Anaeromyxobacter</taxon>
    </lineage>
</organism>
<dbReference type="AlphaFoldDB" id="A0A7I9VMR4"/>
<proteinExistence type="predicted"/>
<feature type="domain" description="Organic solvent tolerance-like N-terminal" evidence="2">
    <location>
        <begin position="40"/>
        <end position="145"/>
    </location>
</feature>
<dbReference type="RefSeq" id="WP_176065132.1">
    <property type="nucleotide sequence ID" value="NZ_BJTG01000005.1"/>
</dbReference>
<keyword evidence="4" id="KW-1185">Reference proteome</keyword>
<evidence type="ECO:0000313" key="4">
    <source>
        <dbReference type="Proteomes" id="UP000503640"/>
    </source>
</evidence>
<comment type="caution">
    <text evidence="3">The sequence shown here is derived from an EMBL/GenBank/DDBJ whole genome shotgun (WGS) entry which is preliminary data.</text>
</comment>
<dbReference type="Proteomes" id="UP000503640">
    <property type="component" value="Unassembled WGS sequence"/>
</dbReference>
<reference evidence="4" key="1">
    <citation type="journal article" date="2020" name="Appl. Environ. Microbiol.">
        <title>Diazotrophic Anaeromyxobacter Isolates from Soils.</title>
        <authorList>
            <person name="Masuda Y."/>
            <person name="Yamanaka H."/>
            <person name="Xu Z.X."/>
            <person name="Shiratori Y."/>
            <person name="Aono T."/>
            <person name="Amachi S."/>
            <person name="Senoo K."/>
            <person name="Itoh H."/>
        </authorList>
    </citation>
    <scope>NUCLEOTIDE SEQUENCE [LARGE SCALE GENOMIC DNA]</scope>
    <source>
        <strain evidence="4">R267</strain>
    </source>
</reference>
<dbReference type="Gene3D" id="2.60.450.10">
    <property type="entry name" value="Lipopolysaccharide (LPS) transport protein A like domain"/>
    <property type="match status" value="1"/>
</dbReference>
<dbReference type="InterPro" id="IPR005653">
    <property type="entry name" value="OstA-like_N"/>
</dbReference>
<accession>A0A7I9VMR4</accession>
<name>A0A7I9VMR4_9BACT</name>
<dbReference type="EMBL" id="BJTG01000005">
    <property type="protein sequence ID" value="GEJ57498.1"/>
    <property type="molecule type" value="Genomic_DNA"/>
</dbReference>
<gene>
    <name evidence="3" type="ORF">AMYX_22390</name>
</gene>
<dbReference type="Pfam" id="PF03968">
    <property type="entry name" value="LptD_N"/>
    <property type="match status" value="1"/>
</dbReference>
<evidence type="ECO:0000313" key="3">
    <source>
        <dbReference type="EMBL" id="GEJ57498.1"/>
    </source>
</evidence>
<keyword evidence="1" id="KW-0732">Signal</keyword>
<feature type="chain" id="PRO_5029680041" description="Organic solvent tolerance-like N-terminal domain-containing protein" evidence="1">
    <location>
        <begin position="20"/>
        <end position="175"/>
    </location>
</feature>
<feature type="signal peptide" evidence="1">
    <location>
        <begin position="1"/>
        <end position="19"/>
    </location>
</feature>